<dbReference type="InterPro" id="IPR000111">
    <property type="entry name" value="Glyco_hydro_27/36_CS"/>
</dbReference>
<organism evidence="7 8">
    <name type="scientific">Allocoprobacillus halotolerans</name>
    <dbReference type="NCBI Taxonomy" id="2944914"/>
    <lineage>
        <taxon>Bacteria</taxon>
        <taxon>Bacillati</taxon>
        <taxon>Bacillota</taxon>
        <taxon>Erysipelotrichia</taxon>
        <taxon>Erysipelotrichales</taxon>
        <taxon>Erysipelotrichaceae</taxon>
        <taxon>Allocoprobacillus</taxon>
    </lineage>
</organism>
<dbReference type="InterPro" id="IPR031704">
    <property type="entry name" value="Glyco_hydro_36_N"/>
</dbReference>
<keyword evidence="8" id="KW-1185">Reference proteome</keyword>
<dbReference type="SUPFAM" id="SSF51445">
    <property type="entry name" value="(Trans)glycosidases"/>
    <property type="match status" value="1"/>
</dbReference>
<reference evidence="7" key="1">
    <citation type="submission" date="2022-07" db="EMBL/GenBank/DDBJ databases">
        <title>Faecal culturing of patients with breast cancer.</title>
        <authorList>
            <person name="Teng N.M.Y."/>
            <person name="Kiu R."/>
            <person name="Evans R."/>
            <person name="Baker D.J."/>
            <person name="Zenner C."/>
            <person name="Robinson S.D."/>
            <person name="Hall L.J."/>
        </authorList>
    </citation>
    <scope>NUCLEOTIDE SEQUENCE</scope>
    <source>
        <strain evidence="7">LH1062</strain>
    </source>
</reference>
<evidence type="ECO:0000313" key="8">
    <source>
        <dbReference type="Proteomes" id="UP001060112"/>
    </source>
</evidence>
<dbReference type="CDD" id="cd14791">
    <property type="entry name" value="GH36"/>
    <property type="match status" value="1"/>
</dbReference>
<dbReference type="InterPro" id="IPR038417">
    <property type="entry name" value="Alpga-gal_N_sf"/>
</dbReference>
<evidence type="ECO:0000256" key="1">
    <source>
        <dbReference type="ARBA" id="ARBA00001255"/>
    </source>
</evidence>
<gene>
    <name evidence="7" type="ORF">NMU03_05145</name>
</gene>
<dbReference type="Pfam" id="PF16874">
    <property type="entry name" value="Glyco_hydro_36C"/>
    <property type="match status" value="1"/>
</dbReference>
<dbReference type="InterPro" id="IPR050985">
    <property type="entry name" value="Alpha-glycosidase_related"/>
</dbReference>
<dbReference type="InterPro" id="IPR013780">
    <property type="entry name" value="Glyco_hydro_b"/>
</dbReference>
<dbReference type="EMBL" id="CP101620">
    <property type="protein sequence ID" value="UTY40186.1"/>
    <property type="molecule type" value="Genomic_DNA"/>
</dbReference>
<dbReference type="PANTHER" id="PTHR43053">
    <property type="entry name" value="GLYCOSIDASE FAMILY 31"/>
    <property type="match status" value="1"/>
</dbReference>
<dbReference type="GO" id="GO:0004557">
    <property type="term" value="F:alpha-galactosidase activity"/>
    <property type="evidence" value="ECO:0007669"/>
    <property type="project" value="UniProtKB-EC"/>
</dbReference>
<name>A0ABY5I7F6_9FIRM</name>
<dbReference type="Pfam" id="PF16875">
    <property type="entry name" value="Glyco_hydro_36N"/>
    <property type="match status" value="1"/>
</dbReference>
<dbReference type="Gene3D" id="2.60.40.1180">
    <property type="entry name" value="Golgi alpha-mannosidase II"/>
    <property type="match status" value="1"/>
</dbReference>
<feature type="domain" description="Glycosyl hydrolase family 36 C-terminal" evidence="5">
    <location>
        <begin position="528"/>
        <end position="604"/>
    </location>
</feature>
<evidence type="ECO:0000256" key="3">
    <source>
        <dbReference type="ARBA" id="ARBA00022801"/>
    </source>
</evidence>
<dbReference type="PROSITE" id="PS00512">
    <property type="entry name" value="ALPHA_GALACTOSIDASE"/>
    <property type="match status" value="1"/>
</dbReference>
<dbReference type="InterPro" id="IPR017853">
    <property type="entry name" value="GH"/>
</dbReference>
<evidence type="ECO:0000259" key="6">
    <source>
        <dbReference type="Pfam" id="PF16875"/>
    </source>
</evidence>
<dbReference type="InterPro" id="IPR002252">
    <property type="entry name" value="Glyco_hydro_36"/>
</dbReference>
<dbReference type="EC" id="3.2.1.22" evidence="2"/>
<comment type="catalytic activity">
    <reaction evidence="1">
        <text>Hydrolysis of terminal, non-reducing alpha-D-galactose residues in alpha-D-galactosides, including galactose oligosaccharides, galactomannans and galactolipids.</text>
        <dbReference type="EC" id="3.2.1.22"/>
    </reaction>
</comment>
<dbReference type="Proteomes" id="UP001060112">
    <property type="component" value="Chromosome"/>
</dbReference>
<dbReference type="PRINTS" id="PR00743">
    <property type="entry name" value="GLHYDRLASE36"/>
</dbReference>
<evidence type="ECO:0000256" key="2">
    <source>
        <dbReference type="ARBA" id="ARBA00012755"/>
    </source>
</evidence>
<keyword evidence="3 7" id="KW-0378">Hydrolase</keyword>
<dbReference type="Pfam" id="PF02065">
    <property type="entry name" value="Melibiase"/>
    <property type="match status" value="1"/>
</dbReference>
<dbReference type="PANTHER" id="PTHR43053:SF3">
    <property type="entry name" value="ALPHA-GALACTOSIDASE C-RELATED"/>
    <property type="match status" value="1"/>
</dbReference>
<evidence type="ECO:0000313" key="7">
    <source>
        <dbReference type="EMBL" id="UTY40186.1"/>
    </source>
</evidence>
<dbReference type="InterPro" id="IPR013785">
    <property type="entry name" value="Aldolase_TIM"/>
</dbReference>
<dbReference type="Gene3D" id="2.70.98.60">
    <property type="entry name" value="alpha-galactosidase from lactobacil brevis"/>
    <property type="match status" value="1"/>
</dbReference>
<protein>
    <recommendedName>
        <fullName evidence="2">alpha-galactosidase</fullName>
        <ecNumber evidence="2">3.2.1.22</ecNumber>
    </recommendedName>
</protein>
<dbReference type="InterPro" id="IPR031705">
    <property type="entry name" value="Glyco_hydro_36_C"/>
</dbReference>
<accession>A0ABY5I7F6</accession>
<evidence type="ECO:0000259" key="5">
    <source>
        <dbReference type="Pfam" id="PF16874"/>
    </source>
</evidence>
<evidence type="ECO:0000256" key="4">
    <source>
        <dbReference type="ARBA" id="ARBA00023295"/>
    </source>
</evidence>
<keyword evidence="4 7" id="KW-0326">Glycosidase</keyword>
<sequence>MIIEMIDYNYDVVVKQYYTIFENSHIIVRNQEILNKSEKTYTIDKAISAVLDLNNADYKFVHLSGAWLKERHVKKQNIEHGKVSVGTLKGASSHQQNPFIALEHVNATINSGECYGMNLVYSGNFIGQVEVDEWDYTRMMLGINPEYFNWELKPESHFLTPEVLVAYSNEGLDGLSREYASFIENHIIDSKWLSKPRPIVYNSWEAMYFDMNQEKLYDLAVKAKDIGMECFVIDDGWFSNRRNDQSSLGDWTVSQELFPDGIKAFGKKIHGLGMMLGMWFEPEMVSPGSQLVKDHPDWVAARSLSRISIARNQYCLDFSNPEVVDYIYNQMVAVIDEANLDYIKWDYNRNITEAFSPYLEKNNYNQGEFFHRNILGLYDLYERLTSRYPNLLIEGCAGGGGRFDLGILYYSPYIWVSDDSDAIERLKIQYGTSLAYPISSLSNHVSITPNHQTLRNTPLQTRYLVALFGCLGYELDINELNQEEIEAVKKQIQEYKEIRYLISQNQFYRLISPFEEDMNKIAWAIEGEEEVVVGFYRILTKPNDTPYEYLKLPFIKNGTYLINDEYILSGEILRNIGLKLPYQFNCANHEMAQLSGDYQAYLFRIKKVK</sequence>
<feature type="domain" description="Glycosyl hydrolase family 36 N-terminal" evidence="6">
    <location>
        <begin position="2"/>
        <end position="153"/>
    </location>
</feature>
<proteinExistence type="predicted"/>
<dbReference type="Gene3D" id="3.20.20.70">
    <property type="entry name" value="Aldolase class I"/>
    <property type="match status" value="1"/>
</dbReference>